<feature type="compositionally biased region" description="Low complexity" evidence="1">
    <location>
        <begin position="85"/>
        <end position="98"/>
    </location>
</feature>
<protein>
    <submittedName>
        <fullName evidence="2">Uncharacterized protein</fullName>
    </submittedName>
</protein>
<feature type="region of interest" description="Disordered" evidence="1">
    <location>
        <begin position="28"/>
        <end position="107"/>
    </location>
</feature>
<accession>A0A077R2A3</accession>
<dbReference type="EMBL" id="HG529564">
    <property type="protein sequence ID" value="CDI53036.1"/>
    <property type="molecule type" value="Genomic_DNA"/>
</dbReference>
<name>A0A077R2A3_9BASI</name>
<sequence length="272" mass="30434">MNTSFSESCTASETILDRSRIILTDLNSTKRELHQRQRTRPQSPYPQHFTTSQQQHQHQHQQHNLPVHYSSSMYQASSHAKPYGQQHQSNQHHPPQQQRESTIDGFSNVPRSISTPVWISTGSNPASSLHLHSSTMCNNVGVGNSTGVMGGGRGGTHAVPNASCSSSSSGSVLSFWDQRVPSDSDLTMTTALTWSDSQSNALPEIDSQYLSYLPPAQNYSRFYANPNPFEIKHRRRTTKTQFCVLESTFRDIPKPNATLRKQISVQLNMPIE</sequence>
<proteinExistence type="predicted"/>
<organism evidence="2">
    <name type="scientific">Melanopsichium pennsylvanicum 4</name>
    <dbReference type="NCBI Taxonomy" id="1398559"/>
    <lineage>
        <taxon>Eukaryota</taxon>
        <taxon>Fungi</taxon>
        <taxon>Dikarya</taxon>
        <taxon>Basidiomycota</taxon>
        <taxon>Ustilaginomycotina</taxon>
        <taxon>Ustilaginomycetes</taxon>
        <taxon>Ustilaginales</taxon>
        <taxon>Ustilaginaceae</taxon>
        <taxon>Melanopsichium</taxon>
    </lineage>
</organism>
<evidence type="ECO:0000313" key="2">
    <source>
        <dbReference type="EMBL" id="CDI53036.1"/>
    </source>
</evidence>
<reference evidence="2" key="1">
    <citation type="journal article" date="2014" name="Genome Biol. Evol.">
        <title>Gene Loss Rather Than Gene Gain Is Associated with a Host Jump from Monocots to Dicots in the Smut Fungus Melanopsichium pennsylvanicum.</title>
        <authorList>
            <person name="Sharma R."/>
            <person name="Mishra B."/>
            <person name="Runge F."/>
            <person name="Thines M."/>
        </authorList>
    </citation>
    <scope>NUCLEOTIDE SEQUENCE</scope>
    <source>
        <strain evidence="2">4</strain>
    </source>
</reference>
<dbReference type="AlphaFoldDB" id="A0A077R2A3"/>
<dbReference type="InterPro" id="IPR009057">
    <property type="entry name" value="Homeodomain-like_sf"/>
</dbReference>
<dbReference type="SUPFAM" id="SSF46689">
    <property type="entry name" value="Homeodomain-like"/>
    <property type="match status" value="1"/>
</dbReference>
<evidence type="ECO:0000256" key="1">
    <source>
        <dbReference type="SAM" id="MobiDB-lite"/>
    </source>
</evidence>
<feature type="compositionally biased region" description="Polar residues" evidence="1">
    <location>
        <begin position="69"/>
        <end position="78"/>
    </location>
</feature>